<evidence type="ECO:0000313" key="11">
    <source>
        <dbReference type="WBParaSite" id="SMUV_0000315301-mRNA-1"/>
    </source>
</evidence>
<feature type="domain" description="Cdc23" evidence="9">
    <location>
        <begin position="2"/>
        <end position="188"/>
    </location>
</feature>
<keyword evidence="3" id="KW-0498">Mitosis</keyword>
<dbReference type="Proteomes" id="UP000046393">
    <property type="component" value="Unplaced"/>
</dbReference>
<dbReference type="PANTHER" id="PTHR12558">
    <property type="entry name" value="CELL DIVISION CYCLE 16,23,27"/>
    <property type="match status" value="1"/>
</dbReference>
<keyword evidence="10" id="KW-1185">Reference proteome</keyword>
<dbReference type="Pfam" id="PF13432">
    <property type="entry name" value="TPR_16"/>
    <property type="match status" value="1"/>
</dbReference>
<dbReference type="STRING" id="451379.A0A0N5AFT5"/>
<evidence type="ECO:0000256" key="3">
    <source>
        <dbReference type="ARBA" id="ARBA00022776"/>
    </source>
</evidence>
<keyword evidence="4" id="KW-0833">Ubl conjugation pathway</keyword>
<keyword evidence="5 7" id="KW-0802">TPR repeat</keyword>
<evidence type="ECO:0000259" key="9">
    <source>
        <dbReference type="Pfam" id="PF04049"/>
    </source>
</evidence>
<reference evidence="11" key="1">
    <citation type="submission" date="2017-02" db="UniProtKB">
        <authorList>
            <consortium name="WormBaseParasite"/>
        </authorList>
    </citation>
    <scope>IDENTIFICATION</scope>
</reference>
<dbReference type="GO" id="GO:0051301">
    <property type="term" value="P:cell division"/>
    <property type="evidence" value="ECO:0007669"/>
    <property type="project" value="UniProtKB-KW"/>
</dbReference>
<dbReference type="InterPro" id="IPR007192">
    <property type="entry name" value="APC8"/>
</dbReference>
<evidence type="ECO:0000256" key="5">
    <source>
        <dbReference type="ARBA" id="ARBA00022803"/>
    </source>
</evidence>
<dbReference type="InterPro" id="IPR011990">
    <property type="entry name" value="TPR-like_helical_dom_sf"/>
</dbReference>
<evidence type="ECO:0000256" key="2">
    <source>
        <dbReference type="ARBA" id="ARBA00022737"/>
    </source>
</evidence>
<feature type="repeat" description="TPR" evidence="7">
    <location>
        <begin position="317"/>
        <end position="350"/>
    </location>
</feature>
<dbReference type="GO" id="GO:0005680">
    <property type="term" value="C:anaphase-promoting complex"/>
    <property type="evidence" value="ECO:0007669"/>
    <property type="project" value="InterPro"/>
</dbReference>
<keyword evidence="1" id="KW-0132">Cell division</keyword>
<keyword evidence="6" id="KW-0131">Cell cycle</keyword>
<evidence type="ECO:0000256" key="8">
    <source>
        <dbReference type="SAM" id="MobiDB-lite"/>
    </source>
</evidence>
<dbReference type="PROSITE" id="PS50005">
    <property type="entry name" value="TPR"/>
    <property type="match status" value="2"/>
</dbReference>
<evidence type="ECO:0000256" key="6">
    <source>
        <dbReference type="ARBA" id="ARBA00023306"/>
    </source>
</evidence>
<dbReference type="GO" id="GO:0016567">
    <property type="term" value="P:protein ubiquitination"/>
    <property type="evidence" value="ECO:0007669"/>
    <property type="project" value="TreeGrafter"/>
</dbReference>
<accession>A0A0N5AFT5</accession>
<protein>
    <submittedName>
        <fullName evidence="11">TPR_REGION domain-containing protein</fullName>
    </submittedName>
</protein>
<dbReference type="Pfam" id="PF04049">
    <property type="entry name" value="ANAPC8"/>
    <property type="match status" value="1"/>
</dbReference>
<sequence length="569" mass="65478">MYVSGRSLIKNCDFYRAEFFLEKVKKESSYHQFLYYWARFLAYERRRLENDAESVDFPEYDHSEMIGLHAELCKLGEEKATEFDTFLFYVLGKVRLSLKLKASAKEAFLRSIVCNRALWLSWEELVYLVDSPQEAEIHELTFGDHWMYRLFKADVLSRFLLHKNALEEYEKIAEAGFGEMSYLVNKMAAAFNALQEHDSAWEFFERVRRSDPRCVTNMHLYSDTLYVRGLCAELSALAHDFYITHKFRWETCCIVANYYSLRGDHERATIFLQRSLKLNPYNASAWTLIGHEFMEQKNNAAACIAYRKAIAADAKDYRGWYGLGQLYDILRMHSYALHYYQRAHMCKPDDSRMLVALGETYTRLERYKDAQKCFLKAYKVGDVEGTALMLLGGLYARNWNSDAAALAYEKYLDIYGEQCIDDQDNVSTCCVFLANYYLKKKELSTACAFAQRCLEYETSKERGRNILRQICQIHYRFDGDPMELPGGATSTPAASMMELGLQLTSDTQQLTPILPQVSASESPMEFHLSSTQNSDGEGNAPGENPPVLPRENYSEGEADMAVSSGEGSD</sequence>
<dbReference type="SUPFAM" id="SSF48452">
    <property type="entry name" value="TPR-like"/>
    <property type="match status" value="1"/>
</dbReference>
<feature type="region of interest" description="Disordered" evidence="8">
    <location>
        <begin position="519"/>
        <end position="569"/>
    </location>
</feature>
<feature type="repeat" description="TPR" evidence="7">
    <location>
        <begin position="351"/>
        <end position="384"/>
    </location>
</feature>
<evidence type="ECO:0000256" key="1">
    <source>
        <dbReference type="ARBA" id="ARBA00022618"/>
    </source>
</evidence>
<dbReference type="WBParaSite" id="SMUV_0000315301-mRNA-1">
    <property type="protein sequence ID" value="SMUV_0000315301-mRNA-1"/>
    <property type="gene ID" value="SMUV_0000315301"/>
</dbReference>
<dbReference type="GO" id="GO:0031145">
    <property type="term" value="P:anaphase-promoting complex-dependent catabolic process"/>
    <property type="evidence" value="ECO:0007669"/>
    <property type="project" value="TreeGrafter"/>
</dbReference>
<evidence type="ECO:0000256" key="4">
    <source>
        <dbReference type="ARBA" id="ARBA00022786"/>
    </source>
</evidence>
<name>A0A0N5AFT5_9BILA</name>
<dbReference type="GO" id="GO:0045842">
    <property type="term" value="P:positive regulation of mitotic metaphase/anaphase transition"/>
    <property type="evidence" value="ECO:0007669"/>
    <property type="project" value="TreeGrafter"/>
</dbReference>
<organism evidence="10 11">
    <name type="scientific">Syphacia muris</name>
    <dbReference type="NCBI Taxonomy" id="451379"/>
    <lineage>
        <taxon>Eukaryota</taxon>
        <taxon>Metazoa</taxon>
        <taxon>Ecdysozoa</taxon>
        <taxon>Nematoda</taxon>
        <taxon>Chromadorea</taxon>
        <taxon>Rhabditida</taxon>
        <taxon>Spirurina</taxon>
        <taxon>Oxyuridomorpha</taxon>
        <taxon>Oxyuroidea</taxon>
        <taxon>Oxyuridae</taxon>
        <taxon>Syphacia</taxon>
    </lineage>
</organism>
<proteinExistence type="predicted"/>
<dbReference type="PANTHER" id="PTHR12558:SF10">
    <property type="entry name" value="CELL DIVISION CYCLE PROTEIN 23 HOMOLOG"/>
    <property type="match status" value="1"/>
</dbReference>
<dbReference type="AlphaFoldDB" id="A0A0N5AFT5"/>
<dbReference type="SMART" id="SM00028">
    <property type="entry name" value="TPR"/>
    <property type="match status" value="7"/>
</dbReference>
<keyword evidence="2" id="KW-0677">Repeat</keyword>
<evidence type="ECO:0000313" key="10">
    <source>
        <dbReference type="Proteomes" id="UP000046393"/>
    </source>
</evidence>
<evidence type="ECO:0000256" key="7">
    <source>
        <dbReference type="PROSITE-ProRule" id="PRU00339"/>
    </source>
</evidence>
<dbReference type="InterPro" id="IPR019734">
    <property type="entry name" value="TPR_rpt"/>
</dbReference>
<dbReference type="Gene3D" id="1.25.40.10">
    <property type="entry name" value="Tetratricopeptide repeat domain"/>
    <property type="match status" value="2"/>
</dbReference>
<dbReference type="Pfam" id="PF13181">
    <property type="entry name" value="TPR_8"/>
    <property type="match status" value="1"/>
</dbReference>